<name>A0A8S0Y6R2_9GAMM</name>
<evidence type="ECO:0000313" key="3">
    <source>
        <dbReference type="Proteomes" id="UP000494216"/>
    </source>
</evidence>
<reference evidence="2 3" key="1">
    <citation type="submission" date="2020-02" db="EMBL/GenBank/DDBJ databases">
        <authorList>
            <person name="Hogendoorn C."/>
        </authorList>
    </citation>
    <scope>NUCLEOTIDE SEQUENCE [LARGE SCALE GENOMIC DNA]</scope>
    <source>
        <strain evidence="2">METHB21</strain>
    </source>
</reference>
<dbReference type="AlphaFoldDB" id="A0A8S0Y6R2"/>
<evidence type="ECO:0000256" key="1">
    <source>
        <dbReference type="SAM" id="Phobius"/>
    </source>
</evidence>
<sequence length="35" mass="3915">MTSAALGTVSFLAELTSFLKKFKMVFILGLFLLLY</sequence>
<evidence type="ECO:0000313" key="2">
    <source>
        <dbReference type="EMBL" id="CAA9891959.1"/>
    </source>
</evidence>
<keyword evidence="3" id="KW-1185">Reference proteome</keyword>
<keyword evidence="1" id="KW-0472">Membrane</keyword>
<keyword evidence="1" id="KW-1133">Transmembrane helix</keyword>
<accession>A0A8S0Y6R2</accession>
<dbReference type="EMBL" id="CADCXN010000085">
    <property type="protein sequence ID" value="CAA9891959.1"/>
    <property type="molecule type" value="Genomic_DNA"/>
</dbReference>
<feature type="transmembrane region" description="Helical" evidence="1">
    <location>
        <begin position="18"/>
        <end position="34"/>
    </location>
</feature>
<comment type="caution">
    <text evidence="2">The sequence shown here is derived from an EMBL/GenBank/DDBJ whole genome shotgun (WGS) entry which is preliminary data.</text>
</comment>
<proteinExistence type="predicted"/>
<organism evidence="2 3">
    <name type="scientific">Candidatus Methylobacter favarea</name>
    <dbReference type="NCBI Taxonomy" id="2707345"/>
    <lineage>
        <taxon>Bacteria</taxon>
        <taxon>Pseudomonadati</taxon>
        <taxon>Pseudomonadota</taxon>
        <taxon>Gammaproteobacteria</taxon>
        <taxon>Methylococcales</taxon>
        <taxon>Methylococcaceae</taxon>
        <taxon>Methylobacter</taxon>
    </lineage>
</organism>
<protein>
    <submittedName>
        <fullName evidence="2">Uncharacterized protein</fullName>
    </submittedName>
</protein>
<keyword evidence="1" id="KW-0812">Transmembrane</keyword>
<dbReference type="Proteomes" id="UP000494216">
    <property type="component" value="Unassembled WGS sequence"/>
</dbReference>
<gene>
    <name evidence="2" type="ORF">METHB2_540005</name>
</gene>